<organism evidence="4 5">
    <name type="scientific">Burkholderia cepacia GG4</name>
    <dbReference type="NCBI Taxonomy" id="1009846"/>
    <lineage>
        <taxon>Bacteria</taxon>
        <taxon>Pseudomonadati</taxon>
        <taxon>Pseudomonadota</taxon>
        <taxon>Betaproteobacteria</taxon>
        <taxon>Burkholderiales</taxon>
        <taxon>Burkholderiaceae</taxon>
        <taxon>Burkholderia</taxon>
        <taxon>Burkholderia cepacia complex</taxon>
    </lineage>
</organism>
<evidence type="ECO:0000313" key="4">
    <source>
        <dbReference type="EMBL" id="AFQ51043.1"/>
    </source>
</evidence>
<dbReference type="PANTHER" id="PTHR35530:SF2">
    <property type="entry name" value="BSL4019 PROTEIN"/>
    <property type="match status" value="1"/>
</dbReference>
<dbReference type="GO" id="GO:0016853">
    <property type="term" value="F:isomerase activity"/>
    <property type="evidence" value="ECO:0007669"/>
    <property type="project" value="UniProtKB-KW"/>
</dbReference>
<comment type="similarity">
    <text evidence="1">Belongs to the 4-oxalocrotonate tautomerase family.</text>
</comment>
<sequence>MPVIRVELLPGRSHEQKTKYVEEVTRLTSDMLKCPVESIDVMFVEIPATDWAHAGKFYAQPK</sequence>
<keyword evidence="2" id="KW-0413">Isomerase</keyword>
<accession>A0A9W3K5D6</accession>
<evidence type="ECO:0000256" key="2">
    <source>
        <dbReference type="ARBA" id="ARBA00023235"/>
    </source>
</evidence>
<proteinExistence type="inferred from homology"/>
<dbReference type="NCBIfam" id="NF001966">
    <property type="entry name" value="PRK00745.1"/>
    <property type="match status" value="1"/>
</dbReference>
<dbReference type="Proteomes" id="UP000032866">
    <property type="component" value="Chromosome 2"/>
</dbReference>
<dbReference type="AlphaFoldDB" id="A0A9W3K5D6"/>
<evidence type="ECO:0000259" key="3">
    <source>
        <dbReference type="Pfam" id="PF01361"/>
    </source>
</evidence>
<dbReference type="SUPFAM" id="SSF55331">
    <property type="entry name" value="Tautomerase/MIF"/>
    <property type="match status" value="1"/>
</dbReference>
<dbReference type="InterPro" id="IPR014347">
    <property type="entry name" value="Tautomerase/MIF_sf"/>
</dbReference>
<protein>
    <recommendedName>
        <fullName evidence="3">4-oxalocrotonate tautomerase-like domain-containing protein</fullName>
    </recommendedName>
</protein>
<dbReference type="KEGG" id="bct:GEM_4653"/>
<dbReference type="RefSeq" id="WP_014899806.1">
    <property type="nucleotide sequence ID" value="NC_018514.1"/>
</dbReference>
<dbReference type="InterPro" id="IPR004370">
    <property type="entry name" value="4-OT-like_dom"/>
</dbReference>
<dbReference type="Pfam" id="PF01361">
    <property type="entry name" value="Tautomerase"/>
    <property type="match status" value="1"/>
</dbReference>
<dbReference type="EMBL" id="CP003775">
    <property type="protein sequence ID" value="AFQ51043.1"/>
    <property type="molecule type" value="Genomic_DNA"/>
</dbReference>
<evidence type="ECO:0000313" key="5">
    <source>
        <dbReference type="Proteomes" id="UP000032866"/>
    </source>
</evidence>
<dbReference type="Gene3D" id="3.30.429.10">
    <property type="entry name" value="Macrophage Migration Inhibitory Factor"/>
    <property type="match status" value="1"/>
</dbReference>
<reference evidence="4 5" key="1">
    <citation type="journal article" date="2012" name="J. Bacteriol.">
        <title>Complete Genome Sequence of Burkholderia sp. Strain GG4, a Betaproteobacterium That Reduces 3-Oxo-N-Acylhomoserine Lactones and Produces Different N-Acylhomoserine Lactones.</title>
        <authorList>
            <person name="Hong K.W."/>
            <person name="Koh C.L."/>
            <person name="Sam C.K."/>
            <person name="Yin W.F."/>
            <person name="Chan K.G."/>
        </authorList>
    </citation>
    <scope>NUCLEOTIDE SEQUENCE [LARGE SCALE GENOMIC DNA]</scope>
    <source>
        <strain evidence="4 5">GG4</strain>
    </source>
</reference>
<gene>
    <name evidence="4" type="ORF">GEM_4653</name>
</gene>
<dbReference type="PANTHER" id="PTHR35530">
    <property type="entry name" value="TAUTOMERASE-RELATED"/>
    <property type="match status" value="1"/>
</dbReference>
<name>A0A9W3K5D6_BURCE</name>
<feature type="domain" description="4-oxalocrotonate tautomerase-like" evidence="3">
    <location>
        <begin position="2"/>
        <end position="56"/>
    </location>
</feature>
<evidence type="ECO:0000256" key="1">
    <source>
        <dbReference type="ARBA" id="ARBA00006723"/>
    </source>
</evidence>